<dbReference type="Proteomes" id="UP000198972">
    <property type="component" value="Unassembled WGS sequence"/>
</dbReference>
<organism evidence="1 2">
    <name type="scientific">Fontibacillus panacisegetis</name>
    <dbReference type="NCBI Taxonomy" id="670482"/>
    <lineage>
        <taxon>Bacteria</taxon>
        <taxon>Bacillati</taxon>
        <taxon>Bacillota</taxon>
        <taxon>Bacilli</taxon>
        <taxon>Bacillales</taxon>
        <taxon>Paenibacillaceae</taxon>
        <taxon>Fontibacillus</taxon>
    </lineage>
</organism>
<proteinExistence type="predicted"/>
<protein>
    <recommendedName>
        <fullName evidence="3">Z-ring formation inhibitor MciZ</fullName>
    </recommendedName>
</protein>
<sequence length="47" mass="5594">MMKSYVRMNSIHFQGKAWQIKMLLSQWQKEAGPTAKVIDVIHSRYKK</sequence>
<name>A0A1G7R6Y2_9BACL</name>
<dbReference type="EMBL" id="FNBG01000025">
    <property type="protein sequence ID" value="SDG06464.1"/>
    <property type="molecule type" value="Genomic_DNA"/>
</dbReference>
<gene>
    <name evidence="1" type="ORF">SAMN04488542_1255</name>
</gene>
<dbReference type="Pfam" id="PF13072">
    <property type="entry name" value="MciZ"/>
    <property type="match status" value="1"/>
</dbReference>
<dbReference type="InterPro" id="IPR025177">
    <property type="entry name" value="MciZ"/>
</dbReference>
<evidence type="ECO:0008006" key="3">
    <source>
        <dbReference type="Google" id="ProtNLM"/>
    </source>
</evidence>
<accession>A0A1G7R6Y2</accession>
<reference evidence="1 2" key="1">
    <citation type="submission" date="2016-10" db="EMBL/GenBank/DDBJ databases">
        <authorList>
            <person name="de Groot N.N."/>
        </authorList>
    </citation>
    <scope>NUCLEOTIDE SEQUENCE [LARGE SCALE GENOMIC DNA]</scope>
    <source>
        <strain evidence="1 2">DSM 28129</strain>
    </source>
</reference>
<dbReference type="STRING" id="670482.SAMN04488542_1255"/>
<dbReference type="RefSeq" id="WP_342707216.1">
    <property type="nucleotide sequence ID" value="NZ_FNBG01000025.1"/>
</dbReference>
<dbReference type="AlphaFoldDB" id="A0A1G7R6Y2"/>
<evidence type="ECO:0000313" key="2">
    <source>
        <dbReference type="Proteomes" id="UP000198972"/>
    </source>
</evidence>
<evidence type="ECO:0000313" key="1">
    <source>
        <dbReference type="EMBL" id="SDG06464.1"/>
    </source>
</evidence>
<keyword evidence="2" id="KW-1185">Reference proteome</keyword>